<evidence type="ECO:0000313" key="2">
    <source>
        <dbReference type="EMBL" id="CAB4165501.1"/>
    </source>
</evidence>
<evidence type="ECO:0000313" key="4">
    <source>
        <dbReference type="EMBL" id="CAB4221560.1"/>
    </source>
</evidence>
<organism evidence="3">
    <name type="scientific">uncultured Caudovirales phage</name>
    <dbReference type="NCBI Taxonomy" id="2100421"/>
    <lineage>
        <taxon>Viruses</taxon>
        <taxon>Duplodnaviria</taxon>
        <taxon>Heunggongvirae</taxon>
        <taxon>Uroviricota</taxon>
        <taxon>Caudoviricetes</taxon>
        <taxon>Peduoviridae</taxon>
        <taxon>Maltschvirus</taxon>
        <taxon>Maltschvirus maltsch</taxon>
    </lineage>
</organism>
<dbReference type="EMBL" id="LR796776">
    <property type="protein sequence ID" value="CAB4165501.1"/>
    <property type="molecule type" value="Genomic_DNA"/>
</dbReference>
<sequence length="68" mass="7731">MSKIVSSTGMAIDHDFYSGPIKYGFVTVTLDKTVLTDETVAVCQRLAQEKLHSMAERMPHRYWRVGKV</sequence>
<dbReference type="EMBL" id="LR797502">
    <property type="protein sequence ID" value="CAB4221560.1"/>
    <property type="molecule type" value="Genomic_DNA"/>
</dbReference>
<proteinExistence type="predicted"/>
<accession>A0A6J5QW50</accession>
<dbReference type="EMBL" id="LR797099">
    <property type="protein sequence ID" value="CAB4186836.1"/>
    <property type="molecule type" value="Genomic_DNA"/>
</dbReference>
<evidence type="ECO:0000313" key="1">
    <source>
        <dbReference type="EMBL" id="CAB4163826.1"/>
    </source>
</evidence>
<reference evidence="3" key="1">
    <citation type="submission" date="2020-05" db="EMBL/GenBank/DDBJ databases">
        <authorList>
            <person name="Chiriac C."/>
            <person name="Salcher M."/>
            <person name="Ghai R."/>
            <person name="Kavagutti S V."/>
        </authorList>
    </citation>
    <scope>NUCLEOTIDE SEQUENCE</scope>
</reference>
<gene>
    <name evidence="3" type="ORF">UFOVP1146_182</name>
    <name evidence="4" type="ORF">UFOVP1638_383</name>
    <name evidence="1" type="ORF">UFOVP812_95</name>
    <name evidence="2" type="ORF">UFOVP818_48</name>
</gene>
<evidence type="ECO:0000313" key="3">
    <source>
        <dbReference type="EMBL" id="CAB4186836.1"/>
    </source>
</evidence>
<protein>
    <submittedName>
        <fullName evidence="3">Uncharacterized protein</fullName>
    </submittedName>
</protein>
<name>A0A6J5QW50_9CAUD</name>
<dbReference type="EMBL" id="LR796758">
    <property type="protein sequence ID" value="CAB4163826.1"/>
    <property type="molecule type" value="Genomic_DNA"/>
</dbReference>